<keyword evidence="2" id="KW-1185">Reference proteome</keyword>
<proteinExistence type="predicted"/>
<organism evidence="1 2">
    <name type="scientific">Steinernema hermaphroditum</name>
    <dbReference type="NCBI Taxonomy" id="289476"/>
    <lineage>
        <taxon>Eukaryota</taxon>
        <taxon>Metazoa</taxon>
        <taxon>Ecdysozoa</taxon>
        <taxon>Nematoda</taxon>
        <taxon>Chromadorea</taxon>
        <taxon>Rhabditida</taxon>
        <taxon>Tylenchina</taxon>
        <taxon>Panagrolaimomorpha</taxon>
        <taxon>Strongyloidoidea</taxon>
        <taxon>Steinernematidae</taxon>
        <taxon>Steinernema</taxon>
    </lineage>
</organism>
<gene>
    <name evidence="1" type="ORF">QR680_011989</name>
</gene>
<name>A0AA39I0H8_9BILA</name>
<sequence length="221" mass="25790">MDYERAAMNAFSDAFPGIKMDGCLFHLTKNMRKHLGDHHLLTRYGNDGEFALNARKIISLAFLPPTRIEDALLHLEDTLPQDLIPILSWFEDNYVGRPTRSGRRQPALFPIVMWSVYARTKDGTDRTNNYSEAAHRRIQAEFQMQHPTIWKFIDALRQVQASRDTAYEAMVRGDPPPKKRKLYQLIDERLLRIITNFDESEPDGNIEEFLRRCAHNFQMDP</sequence>
<dbReference type="AlphaFoldDB" id="A0AA39I0H8"/>
<reference evidence="1" key="1">
    <citation type="submission" date="2023-06" db="EMBL/GenBank/DDBJ databases">
        <title>Genomic analysis of the entomopathogenic nematode Steinernema hermaphroditum.</title>
        <authorList>
            <person name="Schwarz E.M."/>
            <person name="Heppert J.K."/>
            <person name="Baniya A."/>
            <person name="Schwartz H.T."/>
            <person name="Tan C.-H."/>
            <person name="Antoshechkin I."/>
            <person name="Sternberg P.W."/>
            <person name="Goodrich-Blair H."/>
            <person name="Dillman A.R."/>
        </authorList>
    </citation>
    <scope>NUCLEOTIDE SEQUENCE</scope>
    <source>
        <strain evidence="1">PS9179</strain>
        <tissue evidence="1">Whole animal</tissue>
    </source>
</reference>
<evidence type="ECO:0000313" key="1">
    <source>
        <dbReference type="EMBL" id="KAK0415522.1"/>
    </source>
</evidence>
<dbReference type="EMBL" id="JAUCMV010000002">
    <property type="protein sequence ID" value="KAK0415522.1"/>
    <property type="molecule type" value="Genomic_DNA"/>
</dbReference>
<dbReference type="Proteomes" id="UP001175271">
    <property type="component" value="Unassembled WGS sequence"/>
</dbReference>
<comment type="caution">
    <text evidence="1">The sequence shown here is derived from an EMBL/GenBank/DDBJ whole genome shotgun (WGS) entry which is preliminary data.</text>
</comment>
<accession>A0AA39I0H8</accession>
<evidence type="ECO:0008006" key="3">
    <source>
        <dbReference type="Google" id="ProtNLM"/>
    </source>
</evidence>
<evidence type="ECO:0000313" key="2">
    <source>
        <dbReference type="Proteomes" id="UP001175271"/>
    </source>
</evidence>
<protein>
    <recommendedName>
        <fullName evidence="3">MULE transposase domain-containing protein</fullName>
    </recommendedName>
</protein>